<evidence type="ECO:0000256" key="12">
    <source>
        <dbReference type="ARBA" id="ARBA00023140"/>
    </source>
</evidence>
<dbReference type="GO" id="GO:0004092">
    <property type="term" value="F:carnitine O-acetyltransferase activity"/>
    <property type="evidence" value="ECO:0007669"/>
    <property type="project" value="UniProtKB-EC"/>
</dbReference>
<evidence type="ECO:0000313" key="22">
    <source>
        <dbReference type="Proteomes" id="UP001165120"/>
    </source>
</evidence>
<dbReference type="Gene3D" id="3.30.559.70">
    <property type="entry name" value="Choline/Carnitine o-acyltransferase, domain 2"/>
    <property type="match status" value="1"/>
</dbReference>
<dbReference type="GO" id="GO:0005743">
    <property type="term" value="C:mitochondrial inner membrane"/>
    <property type="evidence" value="ECO:0007669"/>
    <property type="project" value="UniProtKB-SubCell"/>
</dbReference>
<evidence type="ECO:0000256" key="3">
    <source>
        <dbReference type="ARBA" id="ARBA00005232"/>
    </source>
</evidence>
<proteinExistence type="inferred from homology"/>
<evidence type="ECO:0000256" key="8">
    <source>
        <dbReference type="ARBA" id="ARBA00022946"/>
    </source>
</evidence>
<evidence type="ECO:0000256" key="16">
    <source>
        <dbReference type="ARBA" id="ARBA00066910"/>
    </source>
</evidence>
<comment type="similarity">
    <text evidence="3 19">Belongs to the carnitine/choline acetyltransferase family.</text>
</comment>
<dbReference type="InterPro" id="IPR000542">
    <property type="entry name" value="Carn_acyl_trans"/>
</dbReference>
<keyword evidence="9" id="KW-0443">Lipid metabolism</keyword>
<dbReference type="Proteomes" id="UP001165120">
    <property type="component" value="Unassembled WGS sequence"/>
</dbReference>
<evidence type="ECO:0000256" key="18">
    <source>
        <dbReference type="PIRSR" id="PIRSR600542-1"/>
    </source>
</evidence>
<evidence type="ECO:0000256" key="13">
    <source>
        <dbReference type="ARBA" id="ARBA00023315"/>
    </source>
</evidence>
<feature type="domain" description="Choline/carnitine acyltransferase" evidence="20">
    <location>
        <begin position="79"/>
        <end position="648"/>
    </location>
</feature>
<sequence length="682" mass="77885">MSLRISKSASAILASSNCSPHRIITPTMKSLLTKNTSSSQAYSIMSTITKTTISKRSFHTTLSTRKGDLYKYQDELPPLPVPDLNQTLNLYKKSIIPYYPNGENDENFKNYCKIIDNFGETEGKILQSKLLEFANGKKNWLAKFWDNYAYLEYRDSVSPFSSYFFSHKELNNEIGKDQLLKSSALTYKILQFMKQIEDESLEPELIKNSPFCMESFKWMFNNSRIPIANRDKNIQFNPKENRFMIVVSNNRFYKLYHHDANDNILSPFKIYTSLLNIKNDSLSKSSSEIVPLGILTSANRDVWAKSYQDLIDCSPVNEISLNDISASSFVLCLDNDTFPITIKDKSKNCWYGNGTNRWFDKPIEIFVAANGSSGFLGEHSKMDGTPTLRMNDWVISQISKMDLEDFKESDGNYKLILNSTEKDSRFKELQFDINPKIQKSIETELAQFEKTINSLDIHVFQNFGVGKNQIKNLKVSPDAFVQMLFQLAYYKMTGTLRPTYESASTRRFFGGRTETCRSVSVEALNFVKTWEDGSKSIDEKAKSFYDAAKQHVGYISKASAGEGCDRHLFGLKQMYPSLSSYSESKKLHDFFTNPMFGYSSHWFLSTSQLSSNNFNGYGWSPVVPEGLGLAYMINNDFTHVNITAFKDNQFGIKPEAMGYYLNLSINELNDVLTKANLIKAKL</sequence>
<dbReference type="InterPro" id="IPR042231">
    <property type="entry name" value="Cho/carn_acyl_trans_2"/>
</dbReference>
<feature type="active site" description="Proton acceptor" evidence="18">
    <location>
        <position position="379"/>
    </location>
</feature>
<name>A0A9W6WEV7_CANBO</name>
<comment type="subcellular location">
    <subcellularLocation>
        <location evidence="2">Mitochondrion inner membrane</location>
        <topology evidence="2">Peripheral membrane protein</topology>
        <orientation evidence="2">Matrix side</orientation>
    </subcellularLocation>
    <subcellularLocation>
        <location evidence="1">Peroxisome</location>
    </subcellularLocation>
</comment>
<gene>
    <name evidence="21" type="ORF">Cboi02_000172000</name>
</gene>
<accession>A0A9W6WEV7</accession>
<organism evidence="21 22">
    <name type="scientific">Candida boidinii</name>
    <name type="common">Yeast</name>
    <dbReference type="NCBI Taxonomy" id="5477"/>
    <lineage>
        <taxon>Eukaryota</taxon>
        <taxon>Fungi</taxon>
        <taxon>Dikarya</taxon>
        <taxon>Ascomycota</taxon>
        <taxon>Saccharomycotina</taxon>
        <taxon>Pichiomycetes</taxon>
        <taxon>Pichiales</taxon>
        <taxon>Pichiaceae</taxon>
        <taxon>Ogataea</taxon>
        <taxon>Ogataea/Candida clade</taxon>
    </lineage>
</organism>
<evidence type="ECO:0000256" key="17">
    <source>
        <dbReference type="ARBA" id="ARBA00073438"/>
    </source>
</evidence>
<dbReference type="GO" id="GO:0006631">
    <property type="term" value="P:fatty acid metabolic process"/>
    <property type="evidence" value="ECO:0007669"/>
    <property type="project" value="UniProtKB-KW"/>
</dbReference>
<evidence type="ECO:0000256" key="9">
    <source>
        <dbReference type="ARBA" id="ARBA00023098"/>
    </source>
</evidence>
<dbReference type="AlphaFoldDB" id="A0A9W6WEV7"/>
<dbReference type="PROSITE" id="PS00439">
    <property type="entry name" value="ACYLTRANSF_C_1"/>
    <property type="match status" value="1"/>
</dbReference>
<evidence type="ECO:0000256" key="15">
    <source>
        <dbReference type="ARBA" id="ARBA00053195"/>
    </source>
</evidence>
<dbReference type="InterPro" id="IPR039551">
    <property type="entry name" value="Cho/carn_acyl_trans"/>
</dbReference>
<dbReference type="Pfam" id="PF00755">
    <property type="entry name" value="Carn_acyltransf"/>
    <property type="match status" value="1"/>
</dbReference>
<keyword evidence="22" id="KW-1185">Reference proteome</keyword>
<keyword evidence="8" id="KW-0809">Transit peptide</keyword>
<evidence type="ECO:0000256" key="1">
    <source>
        <dbReference type="ARBA" id="ARBA00004275"/>
    </source>
</evidence>
<reference evidence="21" key="1">
    <citation type="submission" date="2023-04" db="EMBL/GenBank/DDBJ databases">
        <title>Candida boidinii NBRC 10035.</title>
        <authorList>
            <person name="Ichikawa N."/>
            <person name="Sato H."/>
            <person name="Tonouchi N."/>
        </authorList>
    </citation>
    <scope>NUCLEOTIDE SEQUENCE</scope>
    <source>
        <strain evidence="21">NBRC 10035</strain>
    </source>
</reference>
<evidence type="ECO:0000313" key="21">
    <source>
        <dbReference type="EMBL" id="GME68547.1"/>
    </source>
</evidence>
<dbReference type="GO" id="GO:0009437">
    <property type="term" value="P:carnitine metabolic process"/>
    <property type="evidence" value="ECO:0007669"/>
    <property type="project" value="TreeGrafter"/>
</dbReference>
<dbReference type="SUPFAM" id="SSF52777">
    <property type="entry name" value="CoA-dependent acyltransferases"/>
    <property type="match status" value="2"/>
</dbReference>
<evidence type="ECO:0000256" key="10">
    <source>
        <dbReference type="ARBA" id="ARBA00023128"/>
    </source>
</evidence>
<keyword evidence="6" id="KW-0999">Mitochondrion inner membrane</keyword>
<dbReference type="EMBL" id="BSXN01000436">
    <property type="protein sequence ID" value="GME68547.1"/>
    <property type="molecule type" value="Genomic_DNA"/>
</dbReference>
<evidence type="ECO:0000256" key="19">
    <source>
        <dbReference type="RuleBase" id="RU003801"/>
    </source>
</evidence>
<dbReference type="EC" id="2.3.1.7" evidence="16"/>
<keyword evidence="7" id="KW-0276">Fatty acid metabolism</keyword>
<keyword evidence="13 19" id="KW-0012">Acyltransferase</keyword>
<evidence type="ECO:0000256" key="7">
    <source>
        <dbReference type="ARBA" id="ARBA00022832"/>
    </source>
</evidence>
<keyword evidence="11" id="KW-0472">Membrane</keyword>
<keyword evidence="10" id="KW-0496">Mitochondrion</keyword>
<dbReference type="PANTHER" id="PTHR22589">
    <property type="entry name" value="CARNITINE O-ACYLTRANSFERASE"/>
    <property type="match status" value="1"/>
</dbReference>
<dbReference type="PROSITE" id="PS00440">
    <property type="entry name" value="ACYLTRANSF_C_2"/>
    <property type="match status" value="1"/>
</dbReference>
<comment type="function">
    <text evidence="15">Carnitine acetylase is specific for short chain fatty acids. Carnitine acetylase seems to affect the flux through the pyruvate dehydrogenase complex. It may be involved as well in the transport of acetyl-CoA into mitochondria.</text>
</comment>
<dbReference type="Gene3D" id="3.30.559.10">
    <property type="entry name" value="Chloramphenicol acetyltransferase-like domain"/>
    <property type="match status" value="1"/>
</dbReference>
<keyword evidence="12" id="KW-0576">Peroxisome</keyword>
<evidence type="ECO:0000259" key="20">
    <source>
        <dbReference type="Pfam" id="PF00755"/>
    </source>
</evidence>
<evidence type="ECO:0000256" key="11">
    <source>
        <dbReference type="ARBA" id="ARBA00023136"/>
    </source>
</evidence>
<evidence type="ECO:0000256" key="4">
    <source>
        <dbReference type="ARBA" id="ARBA00022448"/>
    </source>
</evidence>
<keyword evidence="4" id="KW-0813">Transport</keyword>
<evidence type="ECO:0000256" key="5">
    <source>
        <dbReference type="ARBA" id="ARBA00022679"/>
    </source>
</evidence>
<evidence type="ECO:0000256" key="6">
    <source>
        <dbReference type="ARBA" id="ARBA00022792"/>
    </source>
</evidence>
<protein>
    <recommendedName>
        <fullName evidence="17">Carnitine O-acetyltransferase, mitochondrial</fullName>
        <ecNumber evidence="16">2.3.1.7</ecNumber>
    </recommendedName>
</protein>
<dbReference type="GO" id="GO:0005777">
    <property type="term" value="C:peroxisome"/>
    <property type="evidence" value="ECO:0007669"/>
    <property type="project" value="UniProtKB-SubCell"/>
</dbReference>
<dbReference type="PANTHER" id="PTHR22589:SF103">
    <property type="entry name" value="CARNITINE O-ACETYL-TRANSFERASE, ISOFORM A-RELATED"/>
    <property type="match status" value="1"/>
</dbReference>
<dbReference type="FunFam" id="3.30.559.70:FF:000007">
    <property type="entry name" value="Carnitine O-acetyltransferase, mitochondrial"/>
    <property type="match status" value="1"/>
</dbReference>
<evidence type="ECO:0000256" key="2">
    <source>
        <dbReference type="ARBA" id="ARBA00004443"/>
    </source>
</evidence>
<keyword evidence="5 19" id="KW-0808">Transferase</keyword>
<evidence type="ECO:0000256" key="14">
    <source>
        <dbReference type="ARBA" id="ARBA00052702"/>
    </source>
</evidence>
<dbReference type="InterPro" id="IPR023213">
    <property type="entry name" value="CAT-like_dom_sf"/>
</dbReference>
<comment type="caution">
    <text evidence="21">The sequence shown here is derived from an EMBL/GenBank/DDBJ whole genome shotgun (WGS) entry which is preliminary data.</text>
</comment>
<comment type="catalytic activity">
    <reaction evidence="14">
        <text>(R)-carnitine + acetyl-CoA = O-acetyl-(R)-carnitine + CoA</text>
        <dbReference type="Rhea" id="RHEA:21136"/>
        <dbReference type="ChEBI" id="CHEBI:16347"/>
        <dbReference type="ChEBI" id="CHEBI:57287"/>
        <dbReference type="ChEBI" id="CHEBI:57288"/>
        <dbReference type="ChEBI" id="CHEBI:57589"/>
        <dbReference type="EC" id="2.3.1.7"/>
    </reaction>
</comment>